<dbReference type="AlphaFoldDB" id="W2PF60"/>
<dbReference type="VEuPathDB" id="FungiDB:PPTG_24571"/>
<reference evidence="2 3" key="2">
    <citation type="submission" date="2013-11" db="EMBL/GenBank/DDBJ databases">
        <title>The Genome Sequence of Phytophthora parasitica INRA-310.</title>
        <authorList>
            <consortium name="The Broad Institute Genomics Platform"/>
            <person name="Russ C."/>
            <person name="Tyler B."/>
            <person name="Panabieres F."/>
            <person name="Shan W."/>
            <person name="Tripathy S."/>
            <person name="Grunwald N."/>
            <person name="Machado M."/>
            <person name="Johnson C.S."/>
            <person name="Arredondo F."/>
            <person name="Hong C."/>
            <person name="Coffey M."/>
            <person name="Young S.K."/>
            <person name="Zeng Q."/>
            <person name="Gargeya S."/>
            <person name="Fitzgerald M."/>
            <person name="Abouelleil A."/>
            <person name="Alvarado L."/>
            <person name="Chapman S.B."/>
            <person name="Gainer-Dewar J."/>
            <person name="Goldberg J."/>
            <person name="Griggs A."/>
            <person name="Gujja S."/>
            <person name="Hansen M."/>
            <person name="Howarth C."/>
            <person name="Imamovic A."/>
            <person name="Ireland A."/>
            <person name="Larimer J."/>
            <person name="McCowan C."/>
            <person name="Murphy C."/>
            <person name="Pearson M."/>
            <person name="Poon T.W."/>
            <person name="Priest M."/>
            <person name="Roberts A."/>
            <person name="Saif S."/>
            <person name="Shea T."/>
            <person name="Sykes S."/>
            <person name="Wortman J."/>
            <person name="Nusbaum C."/>
            <person name="Birren B."/>
        </authorList>
    </citation>
    <scope>NUCLEOTIDE SEQUENCE [LARGE SCALE GENOMIC DNA]</scope>
    <source>
        <strain evidence="2 3">INRA-310</strain>
    </source>
</reference>
<evidence type="ECO:0000313" key="2">
    <source>
        <dbReference type="EMBL" id="ETM98649.1"/>
    </source>
</evidence>
<organism evidence="2 3">
    <name type="scientific">Phytophthora nicotianae (strain INRA-310)</name>
    <name type="common">Phytophthora parasitica</name>
    <dbReference type="NCBI Taxonomy" id="761204"/>
    <lineage>
        <taxon>Eukaryota</taxon>
        <taxon>Sar</taxon>
        <taxon>Stramenopiles</taxon>
        <taxon>Oomycota</taxon>
        <taxon>Peronosporomycetes</taxon>
        <taxon>Peronosporales</taxon>
        <taxon>Peronosporaceae</taxon>
        <taxon>Phytophthora</taxon>
    </lineage>
</organism>
<name>W2PF60_PHYN3</name>
<evidence type="ECO:0000313" key="3">
    <source>
        <dbReference type="Proteomes" id="UP000018817"/>
    </source>
</evidence>
<reference evidence="3" key="1">
    <citation type="submission" date="2011-12" db="EMBL/GenBank/DDBJ databases">
        <authorList>
            <consortium name="The Broad Institute Genome Sequencing Platform"/>
            <person name="Russ C."/>
            <person name="Tyler B."/>
            <person name="Panabieres F."/>
            <person name="Shan W."/>
            <person name="Tripathy S."/>
            <person name="Grunwald N."/>
            <person name="Machado M."/>
            <person name="Young S.K."/>
            <person name="Zeng Q."/>
            <person name="Gargeya S."/>
            <person name="Fitzgerald M."/>
            <person name="Haas B."/>
            <person name="Abouelleil A."/>
            <person name="Alvarado L."/>
            <person name="Arachchi H.M."/>
            <person name="Berlin A."/>
            <person name="Chapman S.B."/>
            <person name="Gearin G."/>
            <person name="Goldberg J."/>
            <person name="Griggs A."/>
            <person name="Gujja S."/>
            <person name="Hansen M."/>
            <person name="Heiman D."/>
            <person name="Howarth C."/>
            <person name="Larimer J."/>
            <person name="Lui A."/>
            <person name="MacDonald P.J.P."/>
            <person name="McCowen C."/>
            <person name="Montmayeur A."/>
            <person name="Murphy C."/>
            <person name="Neiman D."/>
            <person name="Pearson M."/>
            <person name="Priest M."/>
            <person name="Roberts A."/>
            <person name="Saif S."/>
            <person name="Shea T."/>
            <person name="Sisk P."/>
            <person name="Stolte C."/>
            <person name="Sykes S."/>
            <person name="Wortman J."/>
            <person name="Nusbaum C."/>
            <person name="Birren B."/>
        </authorList>
    </citation>
    <scope>NUCLEOTIDE SEQUENCE [LARGE SCALE GENOMIC DNA]</scope>
    <source>
        <strain evidence="3">INRA-310</strain>
    </source>
</reference>
<protein>
    <submittedName>
        <fullName evidence="2">Uncharacterized protein</fullName>
    </submittedName>
</protein>
<dbReference type="Proteomes" id="UP000018817">
    <property type="component" value="Unassembled WGS sequence"/>
</dbReference>
<dbReference type="GeneID" id="20193170"/>
<proteinExistence type="predicted"/>
<gene>
    <name evidence="2" type="ORF">PPTG_24571</name>
</gene>
<feature type="compositionally biased region" description="Basic residues" evidence="1">
    <location>
        <begin position="1"/>
        <end position="10"/>
    </location>
</feature>
<feature type="compositionally biased region" description="Low complexity" evidence="1">
    <location>
        <begin position="63"/>
        <end position="77"/>
    </location>
</feature>
<feature type="compositionally biased region" description="Polar residues" evidence="1">
    <location>
        <begin position="11"/>
        <end position="32"/>
    </location>
</feature>
<dbReference type="EMBL" id="KI669675">
    <property type="protein sequence ID" value="ETM98649.1"/>
    <property type="molecule type" value="Genomic_DNA"/>
</dbReference>
<evidence type="ECO:0000256" key="1">
    <source>
        <dbReference type="SAM" id="MobiDB-lite"/>
    </source>
</evidence>
<accession>W2PF60</accession>
<dbReference type="RefSeq" id="XP_008916054.1">
    <property type="nucleotide sequence ID" value="XM_008917806.1"/>
</dbReference>
<feature type="region of interest" description="Disordered" evidence="1">
    <location>
        <begin position="1"/>
        <end position="77"/>
    </location>
</feature>
<sequence>MPHTPRRKSKSSCSTTLWKVPSLNSHRTQTNSEDGRKLQRAKMPSSSFKKRQNSEPLLQRTGRAPSSSLNLAPSLNR</sequence>